<reference evidence="2 3" key="1">
    <citation type="submission" date="2016-12" db="EMBL/GenBank/DDBJ databases">
        <title>Complete genome sequence of Clostridium kluyveri JZZ isolated from the pit mud of a Chinese flavor liquor-making factory.</title>
        <authorList>
            <person name="Wang Y."/>
        </authorList>
    </citation>
    <scope>NUCLEOTIDE SEQUENCE [LARGE SCALE GENOMIC DNA]</scope>
    <source>
        <strain evidence="2 3">JZZ</strain>
    </source>
</reference>
<dbReference type="PROSITE" id="PS50887">
    <property type="entry name" value="GGDEF"/>
    <property type="match status" value="1"/>
</dbReference>
<gene>
    <name evidence="2" type="ORF">BS101_10815</name>
</gene>
<dbReference type="Proteomes" id="UP000184604">
    <property type="component" value="Chromosome"/>
</dbReference>
<dbReference type="GO" id="GO:0052621">
    <property type="term" value="F:diguanylate cyclase activity"/>
    <property type="evidence" value="ECO:0007669"/>
    <property type="project" value="TreeGrafter"/>
</dbReference>
<dbReference type="CDD" id="cd01949">
    <property type="entry name" value="GGDEF"/>
    <property type="match status" value="1"/>
</dbReference>
<evidence type="ECO:0000313" key="3">
    <source>
        <dbReference type="Proteomes" id="UP000184604"/>
    </source>
</evidence>
<protein>
    <submittedName>
        <fullName evidence="2">GGDEF domain-containing protein</fullName>
    </submittedName>
</protein>
<dbReference type="Gene3D" id="3.30.70.270">
    <property type="match status" value="1"/>
</dbReference>
<dbReference type="InterPro" id="IPR043128">
    <property type="entry name" value="Rev_trsase/Diguanyl_cyclase"/>
</dbReference>
<dbReference type="OrthoDB" id="9805474at2"/>
<feature type="domain" description="GGDEF" evidence="1">
    <location>
        <begin position="159"/>
        <end position="289"/>
    </location>
</feature>
<dbReference type="AlphaFoldDB" id="A0A1L5F8Q8"/>
<name>A0A1L5F8Q8_CLOKL</name>
<dbReference type="Pfam" id="PF00990">
    <property type="entry name" value="GGDEF"/>
    <property type="match status" value="1"/>
</dbReference>
<evidence type="ECO:0000259" key="1">
    <source>
        <dbReference type="PROSITE" id="PS50887"/>
    </source>
</evidence>
<dbReference type="RefSeq" id="WP_073538834.1">
    <property type="nucleotide sequence ID" value="NZ_CP018335.1"/>
</dbReference>
<dbReference type="SMART" id="SM00267">
    <property type="entry name" value="GGDEF"/>
    <property type="match status" value="1"/>
</dbReference>
<dbReference type="PANTHER" id="PTHR45138">
    <property type="entry name" value="REGULATORY COMPONENTS OF SENSORY TRANSDUCTION SYSTEM"/>
    <property type="match status" value="1"/>
</dbReference>
<organism evidence="2 3">
    <name type="scientific">Clostridium kluyveri</name>
    <dbReference type="NCBI Taxonomy" id="1534"/>
    <lineage>
        <taxon>Bacteria</taxon>
        <taxon>Bacillati</taxon>
        <taxon>Bacillota</taxon>
        <taxon>Clostridia</taxon>
        <taxon>Eubacteriales</taxon>
        <taxon>Clostridiaceae</taxon>
        <taxon>Clostridium</taxon>
    </lineage>
</organism>
<accession>A0A1L5F8Q8</accession>
<dbReference type="SUPFAM" id="SSF55073">
    <property type="entry name" value="Nucleotide cyclase"/>
    <property type="match status" value="1"/>
</dbReference>
<dbReference type="NCBIfam" id="TIGR00254">
    <property type="entry name" value="GGDEF"/>
    <property type="match status" value="1"/>
</dbReference>
<evidence type="ECO:0000313" key="2">
    <source>
        <dbReference type="EMBL" id="APM39200.1"/>
    </source>
</evidence>
<dbReference type="InterPro" id="IPR050469">
    <property type="entry name" value="Diguanylate_Cyclase"/>
</dbReference>
<sequence>MNRTDELIINLKKLCNLDDLFILQENINNCKYIKIELNYSNYYLYISKNTDCNTLRYIKNIVELFMKEHYENKLYLRELKSINFKLEKAVKYRTREIENKNKLLEQEKCKLNKANFKLTRLNMYLDNMSRIDPLTKLSNRRDLRQKFECEIKKISTRPTSFSLAIGDVDFFKNINDTYGHGCGDEVLKKIACIFKDNLRKEDVISRYGGEEFVIFLPETDLKYALSVIENIRAIIENEIFEYNDKIFHMTMSFGLVNFNHSISFIECIERADSALYEAKVRGRNRVVLI</sequence>
<dbReference type="PANTHER" id="PTHR45138:SF9">
    <property type="entry name" value="DIGUANYLATE CYCLASE DGCM-RELATED"/>
    <property type="match status" value="1"/>
</dbReference>
<dbReference type="InterPro" id="IPR000160">
    <property type="entry name" value="GGDEF_dom"/>
</dbReference>
<dbReference type="InterPro" id="IPR029787">
    <property type="entry name" value="Nucleotide_cyclase"/>
</dbReference>
<dbReference type="FunFam" id="3.30.70.270:FF:000001">
    <property type="entry name" value="Diguanylate cyclase domain protein"/>
    <property type="match status" value="1"/>
</dbReference>
<dbReference type="EMBL" id="CP018335">
    <property type="protein sequence ID" value="APM39200.1"/>
    <property type="molecule type" value="Genomic_DNA"/>
</dbReference>
<proteinExistence type="predicted"/>